<organism evidence="1 2">
    <name type="scientific">SAR86 cluster bacterium</name>
    <dbReference type="NCBI Taxonomy" id="2030880"/>
    <lineage>
        <taxon>Bacteria</taxon>
        <taxon>Pseudomonadati</taxon>
        <taxon>Pseudomonadota</taxon>
        <taxon>Gammaproteobacteria</taxon>
        <taxon>SAR86 cluster</taxon>
    </lineage>
</organism>
<accession>A0A520N2M6</accession>
<proteinExistence type="predicted"/>
<evidence type="ECO:0000313" key="2">
    <source>
        <dbReference type="Proteomes" id="UP000318710"/>
    </source>
</evidence>
<comment type="caution">
    <text evidence="1">The sequence shown here is derived from an EMBL/GenBank/DDBJ whole genome shotgun (WGS) entry which is preliminary data.</text>
</comment>
<dbReference type="EMBL" id="SHBF01000011">
    <property type="protein sequence ID" value="RZO27728.1"/>
    <property type="molecule type" value="Genomic_DNA"/>
</dbReference>
<name>A0A520N2M6_9GAMM</name>
<protein>
    <submittedName>
        <fullName evidence="1">Uncharacterized protein</fullName>
    </submittedName>
</protein>
<dbReference type="AlphaFoldDB" id="A0A520N2M6"/>
<dbReference type="Proteomes" id="UP000318710">
    <property type="component" value="Unassembled WGS sequence"/>
</dbReference>
<reference evidence="1 2" key="1">
    <citation type="submission" date="2019-02" db="EMBL/GenBank/DDBJ databases">
        <title>Prokaryotic population dynamics and viral predation in marine succession experiment using metagenomics: the confinement effect.</title>
        <authorList>
            <person name="Haro-Moreno J.M."/>
            <person name="Rodriguez-Valera F."/>
            <person name="Lopez-Perez M."/>
        </authorList>
    </citation>
    <scope>NUCLEOTIDE SEQUENCE [LARGE SCALE GENOMIC DNA]</scope>
    <source>
        <strain evidence="1">MED-G160</strain>
    </source>
</reference>
<evidence type="ECO:0000313" key="1">
    <source>
        <dbReference type="EMBL" id="RZO27728.1"/>
    </source>
</evidence>
<sequence length="169" mass="19275">MSQGLVTYIVLGSEERLKTLKCPVSNKDEEYIFANFSNNISYEKKLDELVTNSSGSLIVFLPPSAFPNLKAKNALKKIAMLDLSAWGWFRLKENKNFLQNIKKISTSIRNIPKLEQGIFFSKRLYFSVGGIGDFGSDPFKEISKRFYTRIDPQNPLPALIIRTTNLKIF</sequence>
<gene>
    <name evidence="1" type="ORF">EVA93_02515</name>
</gene>